<dbReference type="PANTHER" id="PTHR31972">
    <property type="entry name" value="EXPRESSED PROTEIN"/>
    <property type="match status" value="1"/>
</dbReference>
<dbReference type="Pfam" id="PF05910">
    <property type="entry name" value="DUF868"/>
    <property type="match status" value="1"/>
</dbReference>
<dbReference type="InterPro" id="IPR008586">
    <property type="entry name" value="DUF868_pln"/>
</dbReference>
<dbReference type="OrthoDB" id="678233at2759"/>
<proteinExistence type="predicted"/>
<sequence>MGKIRTCCFSEKAIKVSDNSCVGASNQDSQALQNRVVCVYKTKLSTQNQVFITVTWCNNIDRQGLSVTVANNPSSTLKVDTNSGYYGTKKGKQTVESNSSKIDFCWDLTLAKYDKGPEPVDDYYVAVVLDSELGLFIGDVKKFTTCCIPVARFSLVSRREHYSGNALYSTKVKFEGKGKIYDIVVKCSGQGEGLKYPVLSVSVDKRVVIHVEKLHWNFRGRQEIYLGGLMIDVLWDIHGLLCNPESGVAVFMFQTKSVCSWWLLPEKEEQQKDVYSFVIYGSTSTHVRAHREIGR</sequence>
<evidence type="ECO:0000313" key="2">
    <source>
        <dbReference type="Proteomes" id="UP000541444"/>
    </source>
</evidence>
<organism evidence="1 2">
    <name type="scientific">Kingdonia uniflora</name>
    <dbReference type="NCBI Taxonomy" id="39325"/>
    <lineage>
        <taxon>Eukaryota</taxon>
        <taxon>Viridiplantae</taxon>
        <taxon>Streptophyta</taxon>
        <taxon>Embryophyta</taxon>
        <taxon>Tracheophyta</taxon>
        <taxon>Spermatophyta</taxon>
        <taxon>Magnoliopsida</taxon>
        <taxon>Ranunculales</taxon>
        <taxon>Circaeasteraceae</taxon>
        <taxon>Kingdonia</taxon>
    </lineage>
</organism>
<dbReference type="Proteomes" id="UP000541444">
    <property type="component" value="Unassembled WGS sequence"/>
</dbReference>
<evidence type="ECO:0000313" key="1">
    <source>
        <dbReference type="EMBL" id="KAF6148062.1"/>
    </source>
</evidence>
<accession>A0A7J7LZP1</accession>
<dbReference type="PANTHER" id="PTHR31972:SF48">
    <property type="entry name" value="OS04G0407500 PROTEIN"/>
    <property type="match status" value="1"/>
</dbReference>
<dbReference type="EMBL" id="JACGCM010001859">
    <property type="protein sequence ID" value="KAF6148062.1"/>
    <property type="molecule type" value="Genomic_DNA"/>
</dbReference>
<keyword evidence="2" id="KW-1185">Reference proteome</keyword>
<dbReference type="AlphaFoldDB" id="A0A7J7LZP1"/>
<reference evidence="1 2" key="1">
    <citation type="journal article" date="2020" name="IScience">
        <title>Genome Sequencing of the Endangered Kingdonia uniflora (Circaeasteraceae, Ranunculales) Reveals Potential Mechanisms of Evolutionary Specialization.</title>
        <authorList>
            <person name="Sun Y."/>
            <person name="Deng T."/>
            <person name="Zhang A."/>
            <person name="Moore M.J."/>
            <person name="Landis J.B."/>
            <person name="Lin N."/>
            <person name="Zhang H."/>
            <person name="Zhang X."/>
            <person name="Huang J."/>
            <person name="Zhang X."/>
            <person name="Sun H."/>
            <person name="Wang H."/>
        </authorList>
    </citation>
    <scope>NUCLEOTIDE SEQUENCE [LARGE SCALE GENOMIC DNA]</scope>
    <source>
        <strain evidence="1">TB1705</strain>
        <tissue evidence="1">Leaf</tissue>
    </source>
</reference>
<gene>
    <name evidence="1" type="ORF">GIB67_024237</name>
</gene>
<protein>
    <submittedName>
        <fullName evidence="1">Uncharacterized protein</fullName>
    </submittedName>
</protein>
<comment type="caution">
    <text evidence="1">The sequence shown here is derived from an EMBL/GenBank/DDBJ whole genome shotgun (WGS) entry which is preliminary data.</text>
</comment>
<name>A0A7J7LZP1_9MAGN</name>